<feature type="compositionally biased region" description="Basic and acidic residues" evidence="1">
    <location>
        <begin position="451"/>
        <end position="465"/>
    </location>
</feature>
<comment type="caution">
    <text evidence="3">The sequence shown here is derived from an EMBL/GenBank/DDBJ whole genome shotgun (WGS) entry which is preliminary data.</text>
</comment>
<feature type="chain" id="PRO_5029648772" evidence="2">
    <location>
        <begin position="21"/>
        <end position="606"/>
    </location>
</feature>
<feature type="compositionally biased region" description="Basic and acidic residues" evidence="1">
    <location>
        <begin position="283"/>
        <end position="311"/>
    </location>
</feature>
<evidence type="ECO:0000313" key="4">
    <source>
        <dbReference type="Proteomes" id="UP000541610"/>
    </source>
</evidence>
<dbReference type="Proteomes" id="UP000541610">
    <property type="component" value="Unassembled WGS sequence"/>
</dbReference>
<keyword evidence="2" id="KW-0732">Signal</keyword>
<dbReference type="OrthoDB" id="10377563at2759"/>
<reference evidence="3 4" key="1">
    <citation type="submission" date="2020-04" db="EMBL/GenBank/DDBJ databases">
        <title>Perkinsus olseni comparative genomics.</title>
        <authorList>
            <person name="Bogema D.R."/>
        </authorList>
    </citation>
    <scope>NUCLEOTIDE SEQUENCE [LARGE SCALE GENOMIC DNA]</scope>
    <source>
        <strain evidence="3">00978-12</strain>
    </source>
</reference>
<evidence type="ECO:0000256" key="1">
    <source>
        <dbReference type="SAM" id="MobiDB-lite"/>
    </source>
</evidence>
<evidence type="ECO:0000256" key="2">
    <source>
        <dbReference type="SAM" id="SignalP"/>
    </source>
</evidence>
<feature type="compositionally biased region" description="Acidic residues" evidence="1">
    <location>
        <begin position="466"/>
        <end position="482"/>
    </location>
</feature>
<dbReference type="AlphaFoldDB" id="A0A7J6NM34"/>
<sequence>MLTLLGFISYMLGNPPGIEAHQDSVWCQIFPPPTEKIDAVQTREEAFCAVIPKGGAEPDRLLLHEIKYNEKAEPLSRVTKNCKVTKAALGKFQTADQSCLPGLGKTKRKTTTQLFRFEQGTSEDSKKVTVGMSTYDLRRMTALDAELQPWDDRQGRLTDLPLVYSSSEPPVTLFKPKGQDVWHTKRGSEWQRLRTNSSAETDSTGEGSVSFVEVGTRAKDTTKTTEVIAIVKDGNEYAILRRERLQHNIGSVSQDFKTFSKAKKAEETQEPSVSTPEVVPSGSEEKREPTEKRPTSENVKKEEEKKSEEGTKGQTHNLESGTQTSLELAELGTSQHSQQRESSSQDEETQTQTKVPTPSEENKSPTENSPIPEEAQKRGEEKSEGGTEEQTANLESETQTSLKQAELEKSHHSQPRRSTSQDEETQTKDSNLESSWQLINWEDGPLGDASSQREEEGSNDSRQKIDDEDSDEYSDYEIVEPEEQGKAKKKMGFRYEMKRKLINYKNRREKREHDEADDAEHPSLSGVFGVAVDSGGEFLWATVADLEIRLHDFLLQHPYVPLSLLALERLVFLRTSLGMLMCFPSASVDLVRTNVVTANPSINLMS</sequence>
<gene>
    <name evidence="3" type="ORF">FOZ60_007819</name>
</gene>
<feature type="compositionally biased region" description="Low complexity" evidence="1">
    <location>
        <begin position="333"/>
        <end position="342"/>
    </location>
</feature>
<dbReference type="EMBL" id="JABANP010000310">
    <property type="protein sequence ID" value="KAF4684477.1"/>
    <property type="molecule type" value="Genomic_DNA"/>
</dbReference>
<feature type="compositionally biased region" description="Polar residues" evidence="1">
    <location>
        <begin position="313"/>
        <end position="326"/>
    </location>
</feature>
<accession>A0A7J6NM34</accession>
<feature type="compositionally biased region" description="Basic and acidic residues" evidence="1">
    <location>
        <begin position="374"/>
        <end position="385"/>
    </location>
</feature>
<evidence type="ECO:0000313" key="3">
    <source>
        <dbReference type="EMBL" id="KAF4684477.1"/>
    </source>
</evidence>
<feature type="signal peptide" evidence="2">
    <location>
        <begin position="1"/>
        <end position="20"/>
    </location>
</feature>
<feature type="region of interest" description="Disordered" evidence="1">
    <location>
        <begin position="260"/>
        <end position="487"/>
    </location>
</feature>
<organism evidence="3 4">
    <name type="scientific">Perkinsus olseni</name>
    <name type="common">Perkinsus atlanticus</name>
    <dbReference type="NCBI Taxonomy" id="32597"/>
    <lineage>
        <taxon>Eukaryota</taxon>
        <taxon>Sar</taxon>
        <taxon>Alveolata</taxon>
        <taxon>Perkinsozoa</taxon>
        <taxon>Perkinsea</taxon>
        <taxon>Perkinsida</taxon>
        <taxon>Perkinsidae</taxon>
        <taxon>Perkinsus</taxon>
    </lineage>
</organism>
<proteinExistence type="predicted"/>
<protein>
    <submittedName>
        <fullName evidence="3">Uncharacterized protein</fullName>
    </submittedName>
</protein>
<name>A0A7J6NM34_PEROL</name>
<feature type="compositionally biased region" description="Polar residues" evidence="1">
    <location>
        <begin position="388"/>
        <end position="403"/>
    </location>
</feature>